<dbReference type="InterPro" id="IPR001680">
    <property type="entry name" value="WD40_rpt"/>
</dbReference>
<accession>A0A5M9JA82</accession>
<keyword evidence="4" id="KW-0677">Repeat</keyword>
<feature type="compositionally biased region" description="Low complexity" evidence="7">
    <location>
        <begin position="405"/>
        <end position="415"/>
    </location>
</feature>
<comment type="function">
    <text evidence="1 6">Component of the RIX1 complex required for processing of ITS2 sequences from 35S pre-rRNA.</text>
</comment>
<dbReference type="InterPro" id="IPR045227">
    <property type="entry name" value="WDR18/Ipi3/RID3"/>
</dbReference>
<evidence type="ECO:0000256" key="7">
    <source>
        <dbReference type="SAM" id="MobiDB-lite"/>
    </source>
</evidence>
<organism evidence="8 9">
    <name type="scientific">Monilinia fructicola</name>
    <name type="common">Brown rot fungus</name>
    <name type="synonym">Ciboria fructicola</name>
    <dbReference type="NCBI Taxonomy" id="38448"/>
    <lineage>
        <taxon>Eukaryota</taxon>
        <taxon>Fungi</taxon>
        <taxon>Dikarya</taxon>
        <taxon>Ascomycota</taxon>
        <taxon>Pezizomycotina</taxon>
        <taxon>Leotiomycetes</taxon>
        <taxon>Helotiales</taxon>
        <taxon>Sclerotiniaceae</taxon>
        <taxon>Monilinia</taxon>
    </lineage>
</organism>
<evidence type="ECO:0000256" key="6">
    <source>
        <dbReference type="RuleBase" id="RU369067"/>
    </source>
</evidence>
<dbReference type="PROSITE" id="PS50082">
    <property type="entry name" value="WD_REPEATS_2"/>
    <property type="match status" value="2"/>
</dbReference>
<feature type="region of interest" description="Disordered" evidence="7">
    <location>
        <begin position="403"/>
        <end position="423"/>
    </location>
</feature>
<evidence type="ECO:0000256" key="1">
    <source>
        <dbReference type="ARBA" id="ARBA00002355"/>
    </source>
</evidence>
<evidence type="ECO:0000313" key="9">
    <source>
        <dbReference type="Proteomes" id="UP000322873"/>
    </source>
</evidence>
<comment type="similarity">
    <text evidence="2 6">Belongs to the WD repeat IPI3/WDR18 family.</text>
</comment>
<comment type="subcellular location">
    <subcellularLocation>
        <location evidence="6">Nucleus</location>
    </subcellularLocation>
</comment>
<dbReference type="GO" id="GO:0120330">
    <property type="term" value="C:rixosome complex"/>
    <property type="evidence" value="ECO:0007669"/>
    <property type="project" value="UniProtKB-UniRule"/>
</dbReference>
<reference evidence="8 9" key="1">
    <citation type="submission" date="2019-06" db="EMBL/GenBank/DDBJ databases">
        <title>Genome Sequence of the Brown Rot Fungal Pathogen Monilinia fructicola.</title>
        <authorList>
            <person name="De Miccolis Angelini R.M."/>
            <person name="Landi L."/>
            <person name="Abate D."/>
            <person name="Pollastro S."/>
            <person name="Romanazzi G."/>
            <person name="Faretra F."/>
        </authorList>
    </citation>
    <scope>NUCLEOTIDE SEQUENCE [LARGE SCALE GENOMIC DNA]</scope>
    <source>
        <strain evidence="8 9">Mfrc123</strain>
    </source>
</reference>
<dbReference type="EMBL" id="VICG01000014">
    <property type="protein sequence ID" value="KAA8564772.1"/>
    <property type="molecule type" value="Genomic_DNA"/>
</dbReference>
<evidence type="ECO:0000256" key="5">
    <source>
        <dbReference type="PROSITE-ProRule" id="PRU00221"/>
    </source>
</evidence>
<comment type="subunit">
    <text evidence="6">Component of the RIX1 complex, composed of IPI1, RIX1/IPI2 and IPI3 in a 1:2:2 stoichiometry. The complex interacts (via RIX1) with MDN1 (via its hexameric AAA ATPase ring) and the pre-60S ribosome particles.</text>
</comment>
<keyword evidence="9" id="KW-1185">Reference proteome</keyword>
<evidence type="ECO:0000256" key="4">
    <source>
        <dbReference type="ARBA" id="ARBA00022737"/>
    </source>
</evidence>
<dbReference type="Proteomes" id="UP000322873">
    <property type="component" value="Unassembled WGS sequence"/>
</dbReference>
<sequence>MLSEQFITSIRAQPRTANTAIAKDVGIYLHTLHPSPKIESNFKKSSTSVNSLAANATHVFAAQADKAIVHVYSRERGNQEALISFPERLHSLTLVGDGLLVLGTIEGRVILWEVRTGRQVSTSAAHLQPVSCIAATSTHLITGSEDSNLHVWSIPQLLSLHTNTNEPHEPIRTLSNHRAAITSLVMGHSSSTSNICISASRDNSIIVWNYHTGDLLRTFLLPATPLCMALDPCDRAIYAGFEDGSLQMIELIHSNSAINPLYDTNLQNTPVQVTSPPWSPPTEIGAVHCLGLSYDGTSLFSGHASGKISHWDTGRRAFLVELADLNAPVTNLVMQSPFPKTPRTKSINVVKPKLAEGNYTFIAQLNGAKGSSTFEQALEYQGFPKGMLEKALLDLAGHNPTAKFSSIPSSSSSSSSEEEKLRKENAELWKVVNEQRALQKKTYEKYSQLKTGDV</sequence>
<dbReference type="OrthoDB" id="756370at2759"/>
<dbReference type="PANTHER" id="PTHR18763:SF0">
    <property type="entry name" value="WD REPEAT-CONTAINING PROTEIN 18"/>
    <property type="match status" value="1"/>
</dbReference>
<dbReference type="Pfam" id="PF00400">
    <property type="entry name" value="WD40"/>
    <property type="match status" value="2"/>
</dbReference>
<name>A0A5M9JA82_MONFR</name>
<evidence type="ECO:0000256" key="3">
    <source>
        <dbReference type="ARBA" id="ARBA00022574"/>
    </source>
</evidence>
<dbReference type="InterPro" id="IPR015943">
    <property type="entry name" value="WD40/YVTN_repeat-like_dom_sf"/>
</dbReference>
<dbReference type="PANTHER" id="PTHR18763">
    <property type="entry name" value="WD-REPEAT PROTEIN 18"/>
    <property type="match status" value="1"/>
</dbReference>
<keyword evidence="6" id="KW-0698">rRNA processing</keyword>
<keyword evidence="6" id="KW-0539">Nucleus</keyword>
<dbReference type="InterPro" id="IPR036322">
    <property type="entry name" value="WD40_repeat_dom_sf"/>
</dbReference>
<dbReference type="GO" id="GO:0006364">
    <property type="term" value="P:rRNA processing"/>
    <property type="evidence" value="ECO:0007669"/>
    <property type="project" value="UniProtKB-UniRule"/>
</dbReference>
<feature type="repeat" description="WD" evidence="5">
    <location>
        <begin position="174"/>
        <end position="218"/>
    </location>
</feature>
<dbReference type="GO" id="GO:0005656">
    <property type="term" value="C:nuclear pre-replicative complex"/>
    <property type="evidence" value="ECO:0007669"/>
    <property type="project" value="TreeGrafter"/>
</dbReference>
<dbReference type="SMART" id="SM00320">
    <property type="entry name" value="WD40"/>
    <property type="match status" value="6"/>
</dbReference>
<proteinExistence type="inferred from homology"/>
<dbReference type="GO" id="GO:0006261">
    <property type="term" value="P:DNA-templated DNA replication"/>
    <property type="evidence" value="ECO:0007669"/>
    <property type="project" value="TreeGrafter"/>
</dbReference>
<evidence type="ECO:0000256" key="2">
    <source>
        <dbReference type="ARBA" id="ARBA00010143"/>
    </source>
</evidence>
<keyword evidence="3 5" id="KW-0853">WD repeat</keyword>
<dbReference type="AlphaFoldDB" id="A0A5M9JA82"/>
<comment type="caution">
    <text evidence="8">The sequence shown here is derived from an EMBL/GenBank/DDBJ whole genome shotgun (WGS) entry which is preliminary data.</text>
</comment>
<protein>
    <recommendedName>
        <fullName evidence="6">Pre-rRNA-processing protein IPI3</fullName>
    </recommendedName>
</protein>
<dbReference type="Gene3D" id="2.130.10.10">
    <property type="entry name" value="YVTN repeat-like/Quinoprotein amine dehydrogenase"/>
    <property type="match status" value="2"/>
</dbReference>
<evidence type="ECO:0000313" key="8">
    <source>
        <dbReference type="EMBL" id="KAA8564772.1"/>
    </source>
</evidence>
<dbReference type="SUPFAM" id="SSF50978">
    <property type="entry name" value="WD40 repeat-like"/>
    <property type="match status" value="1"/>
</dbReference>
<gene>
    <name evidence="8" type="ORF">EYC84_010544</name>
</gene>
<feature type="repeat" description="WD" evidence="5">
    <location>
        <begin position="123"/>
        <end position="162"/>
    </location>
</feature>
<dbReference type="FunFam" id="2.130.10.10:FF:000929">
    <property type="entry name" value="Ribosomal assembly complex component Ipi3"/>
    <property type="match status" value="1"/>
</dbReference>
<dbReference type="VEuPathDB" id="FungiDB:MFRU_008g03870"/>
<dbReference type="FunFam" id="2.130.10.10:FF:000982">
    <property type="entry name" value="Ribosomal assembly complex component Ipi3"/>
    <property type="match status" value="1"/>
</dbReference>